<feature type="region of interest" description="Disordered" evidence="1">
    <location>
        <begin position="1"/>
        <end position="58"/>
    </location>
</feature>
<reference evidence="2 3" key="1">
    <citation type="submission" date="2022-10" db="EMBL/GenBank/DDBJ databases">
        <title>The complete genomes of actinobacterial strains from the NBC collection.</title>
        <authorList>
            <person name="Joergensen T.S."/>
            <person name="Alvarez Arevalo M."/>
            <person name="Sterndorff E.B."/>
            <person name="Faurdal D."/>
            <person name="Vuksanovic O."/>
            <person name="Mourched A.-S."/>
            <person name="Charusanti P."/>
            <person name="Shaw S."/>
            <person name="Blin K."/>
            <person name="Weber T."/>
        </authorList>
    </citation>
    <scope>NUCLEOTIDE SEQUENCE [LARGE SCALE GENOMIC DNA]</scope>
    <source>
        <strain evidence="2 3">NBC_00206</strain>
    </source>
</reference>
<accession>A0ABZ1J455</accession>
<evidence type="ECO:0000256" key="1">
    <source>
        <dbReference type="SAM" id="MobiDB-lite"/>
    </source>
</evidence>
<organism evidence="2 3">
    <name type="scientific">Streptomyces nigra</name>
    <dbReference type="NCBI Taxonomy" id="1827580"/>
    <lineage>
        <taxon>Bacteria</taxon>
        <taxon>Bacillati</taxon>
        <taxon>Actinomycetota</taxon>
        <taxon>Actinomycetes</taxon>
        <taxon>Kitasatosporales</taxon>
        <taxon>Streptomycetaceae</taxon>
        <taxon>Streptomyces</taxon>
    </lineage>
</organism>
<protein>
    <submittedName>
        <fullName evidence="2">Uncharacterized protein</fullName>
    </submittedName>
</protein>
<evidence type="ECO:0000313" key="2">
    <source>
        <dbReference type="EMBL" id="WTO86900.1"/>
    </source>
</evidence>
<name>A0ABZ1J455_9ACTN</name>
<sequence length="58" mass="6365">MTEPTPSQAEGDRDQDDTPDQTEEAARTTPSQAEGDRADDDDDPSEAQREWESGWSGP</sequence>
<dbReference type="EMBL" id="CP108125">
    <property type="protein sequence ID" value="WTO86900.1"/>
    <property type="molecule type" value="Genomic_DNA"/>
</dbReference>
<gene>
    <name evidence="2" type="ORF">OHU27_32465</name>
</gene>
<keyword evidence="3" id="KW-1185">Reference proteome</keyword>
<dbReference type="Proteomes" id="UP001622690">
    <property type="component" value="Chromosome"/>
</dbReference>
<proteinExistence type="predicted"/>
<feature type="compositionally biased region" description="Acidic residues" evidence="1">
    <location>
        <begin position="13"/>
        <end position="23"/>
    </location>
</feature>
<evidence type="ECO:0000313" key="3">
    <source>
        <dbReference type="Proteomes" id="UP001622690"/>
    </source>
</evidence>
<dbReference type="RefSeq" id="WP_210981489.1">
    <property type="nucleotide sequence ID" value="NZ_CP108125.1"/>
</dbReference>